<gene>
    <name evidence="1" type="ORF">XcodCFBP4690_02305</name>
</gene>
<reference evidence="1 2" key="1">
    <citation type="submission" date="2016-08" db="EMBL/GenBank/DDBJ databases">
        <authorList>
            <person name="Seilhamer J.J."/>
        </authorList>
    </citation>
    <scope>NUCLEOTIDE SEQUENCE [LARGE SCALE GENOMIC DNA]</scope>
    <source>
        <strain evidence="1 2">CFBP4690</strain>
    </source>
</reference>
<name>A0A2S7CXQ2_9XANT</name>
<protein>
    <submittedName>
        <fullName evidence="1">Uncharacterized protein</fullName>
    </submittedName>
</protein>
<dbReference type="AlphaFoldDB" id="A0A2S7CXQ2"/>
<dbReference type="PROSITE" id="PS51257">
    <property type="entry name" value="PROKAR_LIPOPROTEIN"/>
    <property type="match status" value="1"/>
</dbReference>
<sequence length="66" mass="7633">MAVRVASGHQPWTCSCDGADHWHDIVREDRRRQFAATRHTTSCTRTDRAAQIVKRVYGFLFSDLKI</sequence>
<dbReference type="Proteomes" id="UP000237872">
    <property type="component" value="Unassembled WGS sequence"/>
</dbReference>
<accession>A0A2S7CXQ2</accession>
<comment type="caution">
    <text evidence="1">The sequence shown here is derived from an EMBL/GenBank/DDBJ whole genome shotgun (WGS) entry which is preliminary data.</text>
</comment>
<proteinExistence type="predicted"/>
<dbReference type="EMBL" id="MDEC01000002">
    <property type="protein sequence ID" value="PPU66378.1"/>
    <property type="molecule type" value="Genomic_DNA"/>
</dbReference>
<organism evidence="1 2">
    <name type="scientific">Xanthomonas codiaei</name>
    <dbReference type="NCBI Taxonomy" id="56463"/>
    <lineage>
        <taxon>Bacteria</taxon>
        <taxon>Pseudomonadati</taxon>
        <taxon>Pseudomonadota</taxon>
        <taxon>Gammaproteobacteria</taxon>
        <taxon>Lysobacterales</taxon>
        <taxon>Lysobacteraceae</taxon>
        <taxon>Xanthomonas</taxon>
    </lineage>
</organism>
<evidence type="ECO:0000313" key="1">
    <source>
        <dbReference type="EMBL" id="PPU66378.1"/>
    </source>
</evidence>
<dbReference type="OrthoDB" id="6008809at2"/>
<evidence type="ECO:0000313" key="2">
    <source>
        <dbReference type="Proteomes" id="UP000237872"/>
    </source>
</evidence>